<dbReference type="AlphaFoldDB" id="A0A060QJ06"/>
<organism evidence="2 3">
    <name type="scientific">Asaia bogorensis</name>
    <dbReference type="NCBI Taxonomy" id="91915"/>
    <lineage>
        <taxon>Bacteria</taxon>
        <taxon>Pseudomonadati</taxon>
        <taxon>Pseudomonadota</taxon>
        <taxon>Alphaproteobacteria</taxon>
        <taxon>Acetobacterales</taxon>
        <taxon>Acetobacteraceae</taxon>
        <taxon>Asaia</taxon>
    </lineage>
</organism>
<evidence type="ECO:0000313" key="3">
    <source>
        <dbReference type="Proteomes" id="UP000027583"/>
    </source>
</evidence>
<name>A0A060QJ06_9PROT</name>
<comment type="caution">
    <text evidence="2">The sequence shown here is derived from an EMBL/GenBank/DDBJ whole genome shotgun (WGS) entry which is preliminary data.</text>
</comment>
<reference evidence="2 3" key="2">
    <citation type="journal article" date="2014" name="PLoS ONE">
        <title>Evolution of mitochondria reconstructed from the energy metabolism of living bacteria.</title>
        <authorList>
            <person name="Degli Esposti M."/>
            <person name="Chouaia B."/>
            <person name="Comandatore F."/>
            <person name="Crotti E."/>
            <person name="Sassera D."/>
            <person name="Lievens P.M."/>
            <person name="Daffonchio D."/>
            <person name="Bandi C."/>
        </authorList>
    </citation>
    <scope>NUCLEOTIDE SEQUENCE [LARGE SCALE GENOMIC DNA]</scope>
    <source>
        <strain evidence="2 3">SF2.1</strain>
    </source>
</reference>
<reference evidence="2 3" key="1">
    <citation type="journal article" date="2014" name="Genome Biol. Evol.">
        <title>Acetic acid bacteria genomes reveal functional traits for adaptation to life in insect guts.</title>
        <authorList>
            <person name="Chouaia B."/>
            <person name="Gaiarsa S."/>
            <person name="Crotti E."/>
            <person name="Comandatore F."/>
            <person name="Degli Esposti M."/>
            <person name="Ricci I."/>
            <person name="Alma A."/>
            <person name="Favia G."/>
            <person name="Bandi C."/>
            <person name="Daffonchio D."/>
        </authorList>
    </citation>
    <scope>NUCLEOTIDE SEQUENCE [LARGE SCALE GENOMIC DNA]</scope>
    <source>
        <strain evidence="2 3">SF2.1</strain>
    </source>
</reference>
<gene>
    <name evidence="2" type="ORF">ASAP_1151</name>
</gene>
<proteinExistence type="predicted"/>
<dbReference type="Proteomes" id="UP000027583">
    <property type="component" value="Unassembled WGS sequence"/>
</dbReference>
<accession>A0A060QJ06</accession>
<feature type="region of interest" description="Disordered" evidence="1">
    <location>
        <begin position="1"/>
        <end position="39"/>
    </location>
</feature>
<feature type="compositionally biased region" description="Polar residues" evidence="1">
    <location>
        <begin position="1"/>
        <end position="10"/>
    </location>
</feature>
<evidence type="ECO:0000256" key="1">
    <source>
        <dbReference type="SAM" id="MobiDB-lite"/>
    </source>
</evidence>
<dbReference type="EMBL" id="CBLX010000009">
    <property type="protein sequence ID" value="CDG39196.1"/>
    <property type="molecule type" value="Genomic_DNA"/>
</dbReference>
<sequence>MQRRTIQASCQGDHEAAGKSRLPLLLSGSTMRPRLLHHD</sequence>
<evidence type="ECO:0000313" key="2">
    <source>
        <dbReference type="EMBL" id="CDG39196.1"/>
    </source>
</evidence>
<protein>
    <submittedName>
        <fullName evidence="2">Uncharacterized protein</fullName>
    </submittedName>
</protein>